<evidence type="ECO:0000313" key="4">
    <source>
        <dbReference type="Proteomes" id="UP000676194"/>
    </source>
</evidence>
<dbReference type="PANTHER" id="PTHR23308">
    <property type="entry name" value="NUCLEAR INHIBITOR OF PROTEIN PHOSPHATASE-1"/>
    <property type="match status" value="1"/>
</dbReference>
<dbReference type="InterPro" id="IPR000253">
    <property type="entry name" value="FHA_dom"/>
</dbReference>
<feature type="region of interest" description="Disordered" evidence="1">
    <location>
        <begin position="111"/>
        <end position="134"/>
    </location>
</feature>
<evidence type="ECO:0000313" key="3">
    <source>
        <dbReference type="EMBL" id="QVL32675.1"/>
    </source>
</evidence>
<organism evidence="3 4">
    <name type="scientific">Telmatocola sphagniphila</name>
    <dbReference type="NCBI Taxonomy" id="1123043"/>
    <lineage>
        <taxon>Bacteria</taxon>
        <taxon>Pseudomonadati</taxon>
        <taxon>Planctomycetota</taxon>
        <taxon>Planctomycetia</taxon>
        <taxon>Gemmatales</taxon>
        <taxon>Gemmataceae</taxon>
    </lineage>
</organism>
<dbReference type="Gene3D" id="2.60.200.20">
    <property type="match status" value="1"/>
</dbReference>
<accession>A0A8E6B960</accession>
<reference evidence="3" key="1">
    <citation type="submission" date="2021-05" db="EMBL/GenBank/DDBJ databases">
        <title>Complete genome sequence of the cellulolytic planctomycete Telmatocola sphagniphila SP2T and characterization of the first cellulase from planctomycetes.</title>
        <authorList>
            <person name="Rakitin A.L."/>
            <person name="Beletsky A.V."/>
            <person name="Naumoff D.G."/>
            <person name="Kulichevskaya I.S."/>
            <person name="Mardanov A.V."/>
            <person name="Ravin N.V."/>
            <person name="Dedysh S.N."/>
        </authorList>
    </citation>
    <scope>NUCLEOTIDE SEQUENCE</scope>
    <source>
        <strain evidence="3">SP2T</strain>
    </source>
</reference>
<dbReference type="SMART" id="SM00240">
    <property type="entry name" value="FHA"/>
    <property type="match status" value="1"/>
</dbReference>
<dbReference type="SUPFAM" id="SSF49879">
    <property type="entry name" value="SMAD/FHA domain"/>
    <property type="match status" value="1"/>
</dbReference>
<dbReference type="PROSITE" id="PS50006">
    <property type="entry name" value="FHA_DOMAIN"/>
    <property type="match status" value="1"/>
</dbReference>
<dbReference type="InterPro" id="IPR050923">
    <property type="entry name" value="Cell_Proc_Reg/RNA_Proc"/>
</dbReference>
<dbReference type="RefSeq" id="WP_213497567.1">
    <property type="nucleotide sequence ID" value="NZ_CP074694.1"/>
</dbReference>
<evidence type="ECO:0000259" key="2">
    <source>
        <dbReference type="PROSITE" id="PS50006"/>
    </source>
</evidence>
<dbReference type="KEGG" id="tsph:KIH39_01790"/>
<dbReference type="InterPro" id="IPR008984">
    <property type="entry name" value="SMAD_FHA_dom_sf"/>
</dbReference>
<protein>
    <submittedName>
        <fullName evidence="3">FHA domain-containing protein</fullName>
    </submittedName>
</protein>
<keyword evidence="4" id="KW-1185">Reference proteome</keyword>
<dbReference type="CDD" id="cd00060">
    <property type="entry name" value="FHA"/>
    <property type="match status" value="1"/>
</dbReference>
<name>A0A8E6B960_9BACT</name>
<dbReference type="Proteomes" id="UP000676194">
    <property type="component" value="Chromosome"/>
</dbReference>
<evidence type="ECO:0000256" key="1">
    <source>
        <dbReference type="SAM" id="MobiDB-lite"/>
    </source>
</evidence>
<feature type="domain" description="FHA" evidence="2">
    <location>
        <begin position="24"/>
        <end position="76"/>
    </location>
</feature>
<dbReference type="EMBL" id="CP074694">
    <property type="protein sequence ID" value="QVL32675.1"/>
    <property type="molecule type" value="Genomic_DNA"/>
</dbReference>
<gene>
    <name evidence="3" type="ORF">KIH39_01790</name>
</gene>
<sequence>MKIRLSIQDIGGKTRSVESSKSLVSIGRDPESAVAFEGEAGKGVSWNHAVIQFQENKLTIMDAASSNGTLLNDKMLPPNQPMTLKLKDRIQLGYTGPAITVSAFDPAWAIADPEPTRKGKQPAKQNDSPSRKMSPRIAAAVALVLGLGLIWQFTGKAKNDKSKVDPNAVSKDAGAIAPEFSKAAASTNANKTESAPIAKAVPPSVGRLIKKDEAFPGTLLQWPGEPYAWAPVANNGRVEFGQLLLALPGFRCQIQCDTGVAITALSNLPEFDREFVSPDQLKNLPLVLETSWIHKVPEVGVDTSLIFDRGRLHFYNGKPSGSARIKIEMRNAEWEIILKDAASQVVVETYFSPLIASKLGQPLDAKNEPLVNFFTTGSVLLKRSDKSFTLDGRNGIFQEPQTRNLIGPKPLPAWPYWWNANLSNPKNEFVLDAVRSIREWADIIEKSDEVLKVVIARCEAEKNENLKPIAYLILASFGEIGEIGQKAISKISEVVESTEESEASRLAALYSLQVWLYRSARHLDLLMQTVIFKLKKYSPTEAEQILRLTIAPAKEDEENSVLYQEWLSDLESSKSAVRFLAWERLKQVLKEGAAASINDFNPNKDPKDPDQMKLLKSIREKIPAGWTPKAK</sequence>
<dbReference type="Pfam" id="PF00498">
    <property type="entry name" value="FHA"/>
    <property type="match status" value="1"/>
</dbReference>
<proteinExistence type="predicted"/>
<dbReference type="AlphaFoldDB" id="A0A8E6B960"/>